<sequence>MKQHGLAVASFQSAKQKMPPAMAFVPVAGAHVYGTTPIVNWPVPLLSEFGRNDLSDLYSEQYRTATAGSAIAILDGQVLEFLVCPSDPVDVVGATSNPLSYFVNGGIHNQYGFTTTTSVEIEANGAWSDNAISSGNMTALLDRMKDGASNTILVAERVQTSLPIKWNFVNSVQIPSDFEAAILWNSTNCDAGMIPVNSTLASGAVPSATNSLPSSNHFGGVNVCFVDGSVKFLDENVDGTVLGRLMSSNGAKANETPNMSGAAPNPPWQIWPIKGTELSL</sequence>
<dbReference type="InterPro" id="IPR011453">
    <property type="entry name" value="DUF1559"/>
</dbReference>
<protein>
    <submittedName>
        <fullName evidence="2">DUF1559 domain-containing protein</fullName>
    </submittedName>
</protein>
<dbReference type="Proteomes" id="UP001139103">
    <property type="component" value="Unassembled WGS sequence"/>
</dbReference>
<organism evidence="2 3">
    <name type="scientific">Blastopirellula sediminis</name>
    <dbReference type="NCBI Taxonomy" id="2894196"/>
    <lineage>
        <taxon>Bacteria</taxon>
        <taxon>Pseudomonadati</taxon>
        <taxon>Planctomycetota</taxon>
        <taxon>Planctomycetia</taxon>
        <taxon>Pirellulales</taxon>
        <taxon>Pirellulaceae</taxon>
        <taxon>Blastopirellula</taxon>
    </lineage>
</organism>
<gene>
    <name evidence="2" type="ORF">LOC68_04090</name>
</gene>
<dbReference type="AlphaFoldDB" id="A0A9X1MI14"/>
<accession>A0A9X1MI14</accession>
<evidence type="ECO:0000313" key="3">
    <source>
        <dbReference type="Proteomes" id="UP001139103"/>
    </source>
</evidence>
<comment type="caution">
    <text evidence="2">The sequence shown here is derived from an EMBL/GenBank/DDBJ whole genome shotgun (WGS) entry which is preliminary data.</text>
</comment>
<reference evidence="2" key="1">
    <citation type="submission" date="2021-11" db="EMBL/GenBank/DDBJ databases">
        <title>Genome sequence.</title>
        <authorList>
            <person name="Sun Q."/>
        </authorList>
    </citation>
    <scope>NUCLEOTIDE SEQUENCE</scope>
    <source>
        <strain evidence="2">JC732</strain>
    </source>
</reference>
<dbReference type="NCBIfam" id="TIGR04294">
    <property type="entry name" value="pre_pil_HX9DG"/>
    <property type="match status" value="1"/>
</dbReference>
<evidence type="ECO:0000259" key="1">
    <source>
        <dbReference type="Pfam" id="PF07596"/>
    </source>
</evidence>
<evidence type="ECO:0000313" key="2">
    <source>
        <dbReference type="EMBL" id="MCC9627563.1"/>
    </source>
</evidence>
<keyword evidence="3" id="KW-1185">Reference proteome</keyword>
<dbReference type="EMBL" id="JAJKFT010000004">
    <property type="protein sequence ID" value="MCC9627563.1"/>
    <property type="molecule type" value="Genomic_DNA"/>
</dbReference>
<proteinExistence type="predicted"/>
<name>A0A9X1MI14_9BACT</name>
<dbReference type="InterPro" id="IPR027558">
    <property type="entry name" value="Pre_pil_HX9DG_C"/>
</dbReference>
<feature type="domain" description="DUF1559" evidence="1">
    <location>
        <begin position="1"/>
        <end position="238"/>
    </location>
</feature>
<dbReference type="PANTHER" id="PTHR30093">
    <property type="entry name" value="GENERAL SECRETION PATHWAY PROTEIN G"/>
    <property type="match status" value="1"/>
</dbReference>
<dbReference type="Pfam" id="PF07596">
    <property type="entry name" value="SBP_bac_10"/>
    <property type="match status" value="1"/>
</dbReference>
<dbReference type="PANTHER" id="PTHR30093:SF2">
    <property type="entry name" value="TYPE II SECRETION SYSTEM PROTEIN H"/>
    <property type="match status" value="1"/>
</dbReference>